<dbReference type="SUPFAM" id="SSF51905">
    <property type="entry name" value="FAD/NAD(P)-binding domain"/>
    <property type="match status" value="1"/>
</dbReference>
<dbReference type="EMBL" id="JAXOVC010000005">
    <property type="protein sequence ID" value="KAK4500954.1"/>
    <property type="molecule type" value="Genomic_DNA"/>
</dbReference>
<sequence length="349" mass="37734">MHTPATLLSALFVGIAYGAPAGQDGPPDPSSFEYPGQPAERSFKPSYDFCVVGGGTAGLVLGNRLSESGKHTVVVFEAGGPPTEMRTYSPPGGNQFGLNGAWSPIDYNFYSVPQKHLNNRSVEYHPKRGTKFVGNPNHTNDNTYMTWDPDAYGTEGPLKIAFQGKVPASNPWFMNAMSAIGVHPVKEQNNGSPVGIRQGTMTLHENFLRSSSYDSYYKASQGRPNLNVLDRAPVSHIIFDEESCSGNQSIHAVGVVFLDTPSGAFHNVSCKSEVILAAGAFHSPYILKISGIGPKEELEQYGITPTLVNENIGNNMIDHTAFSVIQEVKPEFATIASIEDMSYDTNVLN</sequence>
<reference evidence="4 5" key="1">
    <citation type="journal article" date="2023" name="G3 (Bethesda)">
        <title>A chromosome-level genome assembly of Zasmidium syzygii isolated from banana leaves.</title>
        <authorList>
            <person name="van Westerhoven A.C."/>
            <person name="Mehrabi R."/>
            <person name="Talebi R."/>
            <person name="Steentjes M.B.F."/>
            <person name="Corcolon B."/>
            <person name="Chong P.A."/>
            <person name="Kema G.H.J."/>
            <person name="Seidl M.F."/>
        </authorList>
    </citation>
    <scope>NUCLEOTIDE SEQUENCE [LARGE SCALE GENOMIC DNA]</scope>
    <source>
        <strain evidence="4 5">P124</strain>
    </source>
</reference>
<keyword evidence="5" id="KW-1185">Reference proteome</keyword>
<keyword evidence="2" id="KW-0732">Signal</keyword>
<evidence type="ECO:0000259" key="3">
    <source>
        <dbReference type="PROSITE" id="PS00624"/>
    </source>
</evidence>
<dbReference type="InterPro" id="IPR036188">
    <property type="entry name" value="FAD/NAD-bd_sf"/>
</dbReference>
<comment type="similarity">
    <text evidence="1">Belongs to the GMC oxidoreductase family.</text>
</comment>
<dbReference type="Pfam" id="PF00732">
    <property type="entry name" value="GMC_oxred_N"/>
    <property type="match status" value="1"/>
</dbReference>
<dbReference type="InterPro" id="IPR000172">
    <property type="entry name" value="GMC_OxRdtase_N"/>
</dbReference>
<name>A0ABR0EHW1_ZASCE</name>
<dbReference type="Proteomes" id="UP001305779">
    <property type="component" value="Unassembled WGS sequence"/>
</dbReference>
<feature type="signal peptide" evidence="2">
    <location>
        <begin position="1"/>
        <end position="18"/>
    </location>
</feature>
<dbReference type="Pfam" id="PF13450">
    <property type="entry name" value="NAD_binding_8"/>
    <property type="match status" value="1"/>
</dbReference>
<protein>
    <recommendedName>
        <fullName evidence="3">Glucose-methanol-choline oxidoreductase N-terminal domain-containing protein</fullName>
    </recommendedName>
</protein>
<feature type="domain" description="Glucose-methanol-choline oxidoreductase N-terminal" evidence="3">
    <location>
        <begin position="279"/>
        <end position="293"/>
    </location>
</feature>
<dbReference type="PROSITE" id="PS00624">
    <property type="entry name" value="GMC_OXRED_2"/>
    <property type="match status" value="1"/>
</dbReference>
<dbReference type="InterPro" id="IPR012132">
    <property type="entry name" value="GMC_OxRdtase"/>
</dbReference>
<accession>A0ABR0EHW1</accession>
<organism evidence="4 5">
    <name type="scientific">Zasmidium cellare</name>
    <name type="common">Wine cellar mold</name>
    <name type="synonym">Racodium cellare</name>
    <dbReference type="NCBI Taxonomy" id="395010"/>
    <lineage>
        <taxon>Eukaryota</taxon>
        <taxon>Fungi</taxon>
        <taxon>Dikarya</taxon>
        <taxon>Ascomycota</taxon>
        <taxon>Pezizomycotina</taxon>
        <taxon>Dothideomycetes</taxon>
        <taxon>Dothideomycetidae</taxon>
        <taxon>Mycosphaerellales</taxon>
        <taxon>Mycosphaerellaceae</taxon>
        <taxon>Zasmidium</taxon>
    </lineage>
</organism>
<evidence type="ECO:0000256" key="1">
    <source>
        <dbReference type="ARBA" id="ARBA00010790"/>
    </source>
</evidence>
<feature type="chain" id="PRO_5046931118" description="Glucose-methanol-choline oxidoreductase N-terminal domain-containing protein" evidence="2">
    <location>
        <begin position="19"/>
        <end position="349"/>
    </location>
</feature>
<dbReference type="Gene3D" id="3.50.50.60">
    <property type="entry name" value="FAD/NAD(P)-binding domain"/>
    <property type="match status" value="1"/>
</dbReference>
<dbReference type="PANTHER" id="PTHR11552:SF115">
    <property type="entry name" value="DEHYDROGENASE XPTC-RELATED"/>
    <property type="match status" value="1"/>
</dbReference>
<gene>
    <name evidence="4" type="ORF">PRZ48_006760</name>
</gene>
<dbReference type="PANTHER" id="PTHR11552">
    <property type="entry name" value="GLUCOSE-METHANOL-CHOLINE GMC OXIDOREDUCTASE"/>
    <property type="match status" value="1"/>
</dbReference>
<comment type="caution">
    <text evidence="4">The sequence shown here is derived from an EMBL/GenBank/DDBJ whole genome shotgun (WGS) entry which is preliminary data.</text>
</comment>
<evidence type="ECO:0000313" key="5">
    <source>
        <dbReference type="Proteomes" id="UP001305779"/>
    </source>
</evidence>
<evidence type="ECO:0000256" key="2">
    <source>
        <dbReference type="SAM" id="SignalP"/>
    </source>
</evidence>
<proteinExistence type="inferred from homology"/>
<evidence type="ECO:0000313" key="4">
    <source>
        <dbReference type="EMBL" id="KAK4500954.1"/>
    </source>
</evidence>